<reference evidence="1 2" key="1">
    <citation type="submission" date="2020-01" db="EMBL/GenBank/DDBJ databases">
        <title>Whole genome and functional gene identification of agarase of Vibrio HN897.</title>
        <authorList>
            <person name="Liu Y."/>
            <person name="Zhao Z."/>
        </authorList>
    </citation>
    <scope>NUCLEOTIDE SEQUENCE [LARGE SCALE GENOMIC DNA]</scope>
    <source>
        <strain evidence="1 2">HN897</strain>
    </source>
</reference>
<name>A0A7Z2YDK6_9VIBR</name>
<proteinExistence type="predicted"/>
<protein>
    <submittedName>
        <fullName evidence="1">Uncharacterized protein</fullName>
    </submittedName>
</protein>
<dbReference type="AlphaFoldDB" id="A0A7Z2YDK6"/>
<dbReference type="RefSeq" id="WP_164648000.1">
    <property type="nucleotide sequence ID" value="NZ_CP047475.1"/>
</dbReference>
<evidence type="ECO:0000313" key="2">
    <source>
        <dbReference type="Proteomes" id="UP000464262"/>
    </source>
</evidence>
<evidence type="ECO:0000313" key="1">
    <source>
        <dbReference type="EMBL" id="QIA63095.1"/>
    </source>
</evidence>
<dbReference type="KEGG" id="vas:GT360_06025"/>
<dbReference type="Proteomes" id="UP000464262">
    <property type="component" value="Chromosome 1"/>
</dbReference>
<dbReference type="EMBL" id="CP047475">
    <property type="protein sequence ID" value="QIA63095.1"/>
    <property type="molecule type" value="Genomic_DNA"/>
</dbReference>
<gene>
    <name evidence="1" type="ORF">GT360_06025</name>
</gene>
<organism evidence="1 2">
    <name type="scientific">Vibrio astriarenae</name>
    <dbReference type="NCBI Taxonomy" id="1481923"/>
    <lineage>
        <taxon>Bacteria</taxon>
        <taxon>Pseudomonadati</taxon>
        <taxon>Pseudomonadota</taxon>
        <taxon>Gammaproteobacteria</taxon>
        <taxon>Vibrionales</taxon>
        <taxon>Vibrionaceae</taxon>
        <taxon>Vibrio</taxon>
    </lineage>
</organism>
<keyword evidence="2" id="KW-1185">Reference proteome</keyword>
<sequence>MKTIKQSALLLSIVAITVSTTLVLALALTDDVVITMTKGDGQQVMLVDNR</sequence>
<accession>A0A7Z2YDK6</accession>